<organism evidence="1">
    <name type="scientific">Arundo donax</name>
    <name type="common">Giant reed</name>
    <name type="synonym">Donax arundinaceus</name>
    <dbReference type="NCBI Taxonomy" id="35708"/>
    <lineage>
        <taxon>Eukaryota</taxon>
        <taxon>Viridiplantae</taxon>
        <taxon>Streptophyta</taxon>
        <taxon>Embryophyta</taxon>
        <taxon>Tracheophyta</taxon>
        <taxon>Spermatophyta</taxon>
        <taxon>Magnoliopsida</taxon>
        <taxon>Liliopsida</taxon>
        <taxon>Poales</taxon>
        <taxon>Poaceae</taxon>
        <taxon>PACMAD clade</taxon>
        <taxon>Arundinoideae</taxon>
        <taxon>Arundineae</taxon>
        <taxon>Arundo</taxon>
    </lineage>
</organism>
<protein>
    <submittedName>
        <fullName evidence="1">Uncharacterized protein</fullName>
    </submittedName>
</protein>
<dbReference type="EMBL" id="GBRH01207438">
    <property type="protein sequence ID" value="JAD90457.1"/>
    <property type="molecule type" value="Transcribed_RNA"/>
</dbReference>
<dbReference type="AlphaFoldDB" id="A0A0A9E391"/>
<reference evidence="1" key="2">
    <citation type="journal article" date="2015" name="Data Brief">
        <title>Shoot transcriptome of the giant reed, Arundo donax.</title>
        <authorList>
            <person name="Barrero R.A."/>
            <person name="Guerrero F.D."/>
            <person name="Moolhuijzen P."/>
            <person name="Goolsby J.A."/>
            <person name="Tidwell J."/>
            <person name="Bellgard S.E."/>
            <person name="Bellgard M.I."/>
        </authorList>
    </citation>
    <scope>NUCLEOTIDE SEQUENCE</scope>
    <source>
        <tissue evidence="1">Shoot tissue taken approximately 20 cm above the soil surface</tissue>
    </source>
</reference>
<proteinExistence type="predicted"/>
<sequence>MHDSIYRPSHQRRLATLSRHIQRVDTKGSSLKALCDCAVSKATITGTSLKLK</sequence>
<reference evidence="1" key="1">
    <citation type="submission" date="2014-09" db="EMBL/GenBank/DDBJ databases">
        <authorList>
            <person name="Magalhaes I.L.F."/>
            <person name="Oliveira U."/>
            <person name="Santos F.R."/>
            <person name="Vidigal T.H.D.A."/>
            <person name="Brescovit A.D."/>
            <person name="Santos A.J."/>
        </authorList>
    </citation>
    <scope>NUCLEOTIDE SEQUENCE</scope>
    <source>
        <tissue evidence="1">Shoot tissue taken approximately 20 cm above the soil surface</tissue>
    </source>
</reference>
<name>A0A0A9E391_ARUDO</name>
<evidence type="ECO:0000313" key="1">
    <source>
        <dbReference type="EMBL" id="JAD90457.1"/>
    </source>
</evidence>
<accession>A0A0A9E391</accession>